<reference evidence="3" key="1">
    <citation type="journal article" date="2023" name="BMC Genomics">
        <title>Chromosome-level genome assemblies of Cutaneotrichosporon spp. (Trichosporonales, Basidiomycota) reveal imbalanced evolution between nucleotide sequences and chromosome synteny.</title>
        <authorList>
            <person name="Kobayashi Y."/>
            <person name="Kayamori A."/>
            <person name="Aoki K."/>
            <person name="Shiwa Y."/>
            <person name="Matsutani M."/>
            <person name="Fujita N."/>
            <person name="Sugita T."/>
            <person name="Iwasaki W."/>
            <person name="Tanaka N."/>
            <person name="Takashima M."/>
        </authorList>
    </citation>
    <scope>NUCLEOTIDE SEQUENCE</scope>
    <source>
        <strain evidence="3">HIS019</strain>
    </source>
</reference>
<keyword evidence="4" id="KW-1185">Reference proteome</keyword>
<feature type="region of interest" description="Disordered" evidence="2">
    <location>
        <begin position="162"/>
        <end position="303"/>
    </location>
</feature>
<evidence type="ECO:0000256" key="1">
    <source>
        <dbReference type="SAM" id="Coils"/>
    </source>
</evidence>
<evidence type="ECO:0000313" key="3">
    <source>
        <dbReference type="EMBL" id="BEI94798.1"/>
    </source>
</evidence>
<dbReference type="AlphaFoldDB" id="A0AA48LAD8"/>
<proteinExistence type="predicted"/>
<accession>A0AA48LAD8</accession>
<dbReference type="RefSeq" id="XP_060460063.1">
    <property type="nucleotide sequence ID" value="XM_060603806.1"/>
</dbReference>
<gene>
    <name evidence="3" type="ORF">CcaverHIS019_0703790</name>
</gene>
<dbReference type="Proteomes" id="UP001233271">
    <property type="component" value="Chromosome 7b"/>
</dbReference>
<dbReference type="EMBL" id="AP028219">
    <property type="protein sequence ID" value="BEI94798.1"/>
    <property type="molecule type" value="Genomic_DNA"/>
</dbReference>
<organism evidence="3 4">
    <name type="scientific">Cutaneotrichosporon cavernicola</name>
    <dbReference type="NCBI Taxonomy" id="279322"/>
    <lineage>
        <taxon>Eukaryota</taxon>
        <taxon>Fungi</taxon>
        <taxon>Dikarya</taxon>
        <taxon>Basidiomycota</taxon>
        <taxon>Agaricomycotina</taxon>
        <taxon>Tremellomycetes</taxon>
        <taxon>Trichosporonales</taxon>
        <taxon>Trichosporonaceae</taxon>
        <taxon>Cutaneotrichosporon</taxon>
    </lineage>
</organism>
<dbReference type="KEGG" id="ccac:CcaHIS019_0703790"/>
<feature type="compositionally biased region" description="Pro residues" evidence="2">
    <location>
        <begin position="279"/>
        <end position="291"/>
    </location>
</feature>
<evidence type="ECO:0000313" key="4">
    <source>
        <dbReference type="Proteomes" id="UP001233271"/>
    </source>
</evidence>
<evidence type="ECO:0000256" key="2">
    <source>
        <dbReference type="SAM" id="MobiDB-lite"/>
    </source>
</evidence>
<feature type="compositionally biased region" description="Polar residues" evidence="2">
    <location>
        <begin position="162"/>
        <end position="179"/>
    </location>
</feature>
<dbReference type="GeneID" id="85498668"/>
<feature type="region of interest" description="Disordered" evidence="2">
    <location>
        <begin position="317"/>
        <end position="336"/>
    </location>
</feature>
<protein>
    <submittedName>
        <fullName evidence="3">Uncharacterized protein</fullName>
    </submittedName>
</protein>
<sequence length="336" mass="38178">MAHYLRIISRPEMREYAALRTRNVQLEEENARLRINQGVCTDHERGEIRAYRQANDELMETNLSLQIKIQTLNDKVESLSGTHTIEQFEALRSALAEANQRAQRMDFQLMDKEREMASLQGELKVYRQQAGIYYTRVGELTRMRPGLDDRFNEIDLNAVENAGTTDANNKPSNGHTINSKPKVPRDSIFVTKQRLPNQSDDTKNSRPNIVMESQPLKKPVRSILGPLEGTPSPTRKLVPRQNTPTKVRLRSTPPTPDKENQYNHLIKPLYLNREVSASPSPPPRNPKPKMPNTPTTVIDSLDLPALEATDSIFDYTWTTEDSTDGVLRGKDSSTSF</sequence>
<keyword evidence="1" id="KW-0175">Coiled coil</keyword>
<feature type="compositionally biased region" description="Basic and acidic residues" evidence="2">
    <location>
        <begin position="327"/>
        <end position="336"/>
    </location>
</feature>
<feature type="coiled-coil region" evidence="1">
    <location>
        <begin position="16"/>
        <end position="129"/>
    </location>
</feature>
<name>A0AA48LAD8_9TREE</name>